<comment type="caution">
    <text evidence="3">The sequence shown here is derived from an EMBL/GenBank/DDBJ whole genome shotgun (WGS) entry which is preliminary data.</text>
</comment>
<evidence type="ECO:0000313" key="3">
    <source>
        <dbReference type="EMBL" id="PHH76552.1"/>
    </source>
</evidence>
<sequence>MHGQPALTALYRIPCPCGGSTHGQRYLPSTQVPGAARRPTGFPTAPGLSPGTANGKGHESLSVAVHVRKSAHGERKKSKAVASPISPAHAHSHAHAHVAHVLVQAETTCPGILSPPQDLASTPTKGHRCPQSIQPPPPASTSTSTEWHLVAFSCSLLSRRVGLAVLAPGSILLLSALQLLAFARHHRPSRHICFHRSSHSLGPFAAHFPRLGVGLALILLPSPRSAALPLCPSLSS</sequence>
<name>A0A2C5ZA13_9HYPO</name>
<feature type="region of interest" description="Disordered" evidence="1">
    <location>
        <begin position="119"/>
        <end position="142"/>
    </location>
</feature>
<keyword evidence="2" id="KW-0472">Membrane</keyword>
<keyword evidence="2" id="KW-0812">Transmembrane</keyword>
<proteinExistence type="predicted"/>
<accession>A0A2C5ZA13</accession>
<evidence type="ECO:0000313" key="4">
    <source>
        <dbReference type="Proteomes" id="UP000224854"/>
    </source>
</evidence>
<gene>
    <name evidence="3" type="ORF">CDD82_3947</name>
</gene>
<evidence type="ECO:0000256" key="1">
    <source>
        <dbReference type="SAM" id="MobiDB-lite"/>
    </source>
</evidence>
<organism evidence="3 4">
    <name type="scientific">Ophiocordyceps australis</name>
    <dbReference type="NCBI Taxonomy" id="1399860"/>
    <lineage>
        <taxon>Eukaryota</taxon>
        <taxon>Fungi</taxon>
        <taxon>Dikarya</taxon>
        <taxon>Ascomycota</taxon>
        <taxon>Pezizomycotina</taxon>
        <taxon>Sordariomycetes</taxon>
        <taxon>Hypocreomycetidae</taxon>
        <taxon>Hypocreales</taxon>
        <taxon>Ophiocordycipitaceae</taxon>
        <taxon>Ophiocordyceps</taxon>
    </lineage>
</organism>
<keyword evidence="4" id="KW-1185">Reference proteome</keyword>
<dbReference type="EMBL" id="NJEU01000311">
    <property type="protein sequence ID" value="PHH76552.1"/>
    <property type="molecule type" value="Genomic_DNA"/>
</dbReference>
<evidence type="ECO:0000256" key="2">
    <source>
        <dbReference type="SAM" id="Phobius"/>
    </source>
</evidence>
<dbReference type="Proteomes" id="UP000224854">
    <property type="component" value="Unassembled WGS sequence"/>
</dbReference>
<reference evidence="3 4" key="1">
    <citation type="submission" date="2017-06" db="EMBL/GenBank/DDBJ databases">
        <title>Ant-infecting Ophiocordyceps genomes reveal a high diversity of potential behavioral manipulation genes and a possible major role for enterotoxins.</title>
        <authorList>
            <person name="De Bekker C."/>
            <person name="Evans H.C."/>
            <person name="Brachmann A."/>
            <person name="Hughes D.P."/>
        </authorList>
    </citation>
    <scope>NUCLEOTIDE SEQUENCE [LARGE SCALE GENOMIC DNA]</scope>
    <source>
        <strain evidence="3 4">1348a</strain>
    </source>
</reference>
<protein>
    <submittedName>
        <fullName evidence="3">Uncharacterized protein</fullName>
    </submittedName>
</protein>
<keyword evidence="2" id="KW-1133">Transmembrane helix</keyword>
<feature type="transmembrane region" description="Helical" evidence="2">
    <location>
        <begin position="161"/>
        <end position="182"/>
    </location>
</feature>
<dbReference type="AlphaFoldDB" id="A0A2C5ZA13"/>